<evidence type="ECO:0008006" key="4">
    <source>
        <dbReference type="Google" id="ProtNLM"/>
    </source>
</evidence>
<protein>
    <recommendedName>
        <fullName evidence="4">Lipoprotein</fullName>
    </recommendedName>
</protein>
<feature type="signal peptide" evidence="1">
    <location>
        <begin position="1"/>
        <end position="19"/>
    </location>
</feature>
<feature type="chain" id="PRO_5046050287" description="Lipoprotein" evidence="1">
    <location>
        <begin position="20"/>
        <end position="111"/>
    </location>
</feature>
<organism evidence="2 3">
    <name type="scientific">Alteromonas ponticola</name>
    <dbReference type="NCBI Taxonomy" id="2720613"/>
    <lineage>
        <taxon>Bacteria</taxon>
        <taxon>Pseudomonadati</taxon>
        <taxon>Pseudomonadota</taxon>
        <taxon>Gammaproteobacteria</taxon>
        <taxon>Alteromonadales</taxon>
        <taxon>Alteromonadaceae</taxon>
        <taxon>Alteromonas/Salinimonas group</taxon>
        <taxon>Alteromonas</taxon>
    </lineage>
</organism>
<sequence length="111" mass="12509">MKFLIVVGLILFLSSCATQLKNDFAGVGYACFEEPSDAISRSGVTSLCIFQLNRSSPFYDEQKRNKIVDDFIKSNDQGCGIEKQWELVSTGLKINHETSIIAYRVFCNERT</sequence>
<comment type="caution">
    <text evidence="2">The sequence shown here is derived from an EMBL/GenBank/DDBJ whole genome shotgun (WGS) entry which is preliminary data.</text>
</comment>
<dbReference type="EMBL" id="JAATNW010000001">
    <property type="protein sequence ID" value="NMH58700.1"/>
    <property type="molecule type" value="Genomic_DNA"/>
</dbReference>
<accession>A0ABX1QWW2</accession>
<evidence type="ECO:0000256" key="1">
    <source>
        <dbReference type="SAM" id="SignalP"/>
    </source>
</evidence>
<keyword evidence="3" id="KW-1185">Reference proteome</keyword>
<keyword evidence="1" id="KW-0732">Signal</keyword>
<evidence type="ECO:0000313" key="3">
    <source>
        <dbReference type="Proteomes" id="UP000709336"/>
    </source>
</evidence>
<dbReference type="PROSITE" id="PS51257">
    <property type="entry name" value="PROKAR_LIPOPROTEIN"/>
    <property type="match status" value="1"/>
</dbReference>
<dbReference type="Proteomes" id="UP000709336">
    <property type="component" value="Unassembled WGS sequence"/>
</dbReference>
<evidence type="ECO:0000313" key="2">
    <source>
        <dbReference type="EMBL" id="NMH58700.1"/>
    </source>
</evidence>
<gene>
    <name evidence="2" type="ORF">HCJ96_01500</name>
</gene>
<dbReference type="RefSeq" id="WP_169209255.1">
    <property type="nucleotide sequence ID" value="NZ_JAATNW010000001.1"/>
</dbReference>
<proteinExistence type="predicted"/>
<reference evidence="2 3" key="1">
    <citation type="submission" date="2020-03" db="EMBL/GenBank/DDBJ databases">
        <title>Alteromonas ponticola sp. nov., isolated from seawater.</title>
        <authorList>
            <person name="Yoon J.-H."/>
            <person name="Kim Y.-O."/>
        </authorList>
    </citation>
    <scope>NUCLEOTIDE SEQUENCE [LARGE SCALE GENOMIC DNA]</scope>
    <source>
        <strain evidence="2 3">MYP5</strain>
    </source>
</reference>
<name>A0ABX1QWW2_9ALTE</name>